<evidence type="ECO:0000313" key="2">
    <source>
        <dbReference type="Proteomes" id="UP000011115"/>
    </source>
</evidence>
<proteinExistence type="predicted"/>
<accession>M1DZG2</accession>
<sequence length="319" mass="36787">MSIHDREVGPMEHLPAEVIKLRDHILNFKHLEGEPFHESWLGFKILLMQCPTHEIPDLVLLECFHRDLSPKNREIMNQIMPSGREKYPYETATKFLDLAAKTNKDGEKDQQLTILLGRMNNLTQNVEEMEVMSKGKSKYLSSMEQGRCMDIENRRINDTLLTILQKLNEQDKVLEEIRENVETLNQMSGSHSRSIQLIETLLNLALPQLHPYEQAGSPSYTRLKYGRCQRGAEWRAADPVGESLKASTIKESSKPGVNKTQQLRKVLAIRTPDRRSRWSPPFEHPQLLRSSVKLGEVKICLAKRRISQKPKHCHRLGTN</sequence>
<evidence type="ECO:0008006" key="3">
    <source>
        <dbReference type="Google" id="ProtNLM"/>
    </source>
</evidence>
<protein>
    <recommendedName>
        <fullName evidence="3">Retrotransposon gag protein</fullName>
    </recommendedName>
</protein>
<dbReference type="EnsemblPlants" id="PGSC0003DMT400096887">
    <property type="protein sequence ID" value="PGSC0003DMT400096887"/>
    <property type="gene ID" value="PGSC0003DMG400046458"/>
</dbReference>
<dbReference type="Proteomes" id="UP000011115">
    <property type="component" value="Unassembled WGS sequence"/>
</dbReference>
<reference evidence="1" key="2">
    <citation type="submission" date="2015-06" db="UniProtKB">
        <authorList>
            <consortium name="EnsemblPlants"/>
        </authorList>
    </citation>
    <scope>IDENTIFICATION</scope>
    <source>
        <strain evidence="1">DM1-3 516 R44</strain>
    </source>
</reference>
<dbReference type="AlphaFoldDB" id="M1DZG2"/>
<reference evidence="2" key="1">
    <citation type="journal article" date="2011" name="Nature">
        <title>Genome sequence and analysis of the tuber crop potato.</title>
        <authorList>
            <consortium name="The Potato Genome Sequencing Consortium"/>
        </authorList>
    </citation>
    <scope>NUCLEOTIDE SEQUENCE [LARGE SCALE GENOMIC DNA]</scope>
    <source>
        <strain evidence="2">cv. DM1-3 516 R44</strain>
    </source>
</reference>
<name>M1DZG2_SOLTU</name>
<dbReference type="HOGENOM" id="CLU_889670_0_0_1"/>
<dbReference type="InParanoid" id="M1DZG2"/>
<organism evidence="1 2">
    <name type="scientific">Solanum tuberosum</name>
    <name type="common">Potato</name>
    <dbReference type="NCBI Taxonomy" id="4113"/>
    <lineage>
        <taxon>Eukaryota</taxon>
        <taxon>Viridiplantae</taxon>
        <taxon>Streptophyta</taxon>
        <taxon>Embryophyta</taxon>
        <taxon>Tracheophyta</taxon>
        <taxon>Spermatophyta</taxon>
        <taxon>Magnoliopsida</taxon>
        <taxon>eudicotyledons</taxon>
        <taxon>Gunneridae</taxon>
        <taxon>Pentapetalae</taxon>
        <taxon>asterids</taxon>
        <taxon>lamiids</taxon>
        <taxon>Solanales</taxon>
        <taxon>Solanaceae</taxon>
        <taxon>Solanoideae</taxon>
        <taxon>Solaneae</taxon>
        <taxon>Solanum</taxon>
    </lineage>
</organism>
<evidence type="ECO:0000313" key="1">
    <source>
        <dbReference type="EnsemblPlants" id="PGSC0003DMT400096887"/>
    </source>
</evidence>
<dbReference type="PaxDb" id="4113-PGSC0003DMT400096887"/>
<keyword evidence="2" id="KW-1185">Reference proteome</keyword>
<dbReference type="Gramene" id="PGSC0003DMT400096887">
    <property type="protein sequence ID" value="PGSC0003DMT400096887"/>
    <property type="gene ID" value="PGSC0003DMG400046458"/>
</dbReference>